<dbReference type="PANTHER" id="PTHR43798">
    <property type="entry name" value="MONOACYLGLYCEROL LIPASE"/>
    <property type="match status" value="1"/>
</dbReference>
<protein>
    <submittedName>
        <fullName evidence="3">Alpha/beta hydrolase</fullName>
    </submittedName>
</protein>
<dbReference type="InterPro" id="IPR029058">
    <property type="entry name" value="AB_hydrolase_fold"/>
</dbReference>
<dbReference type="SUPFAM" id="SSF53474">
    <property type="entry name" value="alpha/beta-Hydrolases"/>
    <property type="match status" value="1"/>
</dbReference>
<keyword evidence="1 3" id="KW-0378">Hydrolase</keyword>
<dbReference type="EMBL" id="DVOC01000072">
    <property type="protein sequence ID" value="HIU91214.1"/>
    <property type="molecule type" value="Genomic_DNA"/>
</dbReference>
<reference evidence="3" key="1">
    <citation type="submission" date="2020-10" db="EMBL/GenBank/DDBJ databases">
        <authorList>
            <person name="Gilroy R."/>
        </authorList>
    </citation>
    <scope>NUCLEOTIDE SEQUENCE</scope>
    <source>
        <strain evidence="3">ChiHjej12B11-7776</strain>
    </source>
</reference>
<dbReference type="AlphaFoldDB" id="A0A9D1MXD8"/>
<feature type="domain" description="AB hydrolase-1" evidence="2">
    <location>
        <begin position="12"/>
        <end position="213"/>
    </location>
</feature>
<accession>A0A9D1MXD8</accession>
<proteinExistence type="predicted"/>
<gene>
    <name evidence="3" type="ORF">IAC72_04315</name>
</gene>
<dbReference type="InterPro" id="IPR050266">
    <property type="entry name" value="AB_hydrolase_sf"/>
</dbReference>
<evidence type="ECO:0000313" key="4">
    <source>
        <dbReference type="Proteomes" id="UP000886852"/>
    </source>
</evidence>
<sequence length="231" mass="25223">MYYTTVGEGRDILFLHGWGCDGSVFLPVANRLSGYRSILPDLNGFGKTPPPPCAWDVRNYAEETAEMLRGMGVNKTLVVAHSFGARVALALAALYPVEGMLLVAPAALKLFSFRRVCKVAVYKGKKLLKKLGFRVTLPKGSADYAACSPQMRPTFLRVVNGNVRPLLKKVSCPVVIINGRQDCETTVRHAKALKRRLKNCTLTLTEGGHFAFFAGPQSAAFAVRCFAEGIK</sequence>
<reference evidence="3" key="2">
    <citation type="journal article" date="2021" name="PeerJ">
        <title>Extensive microbial diversity within the chicken gut microbiome revealed by metagenomics and culture.</title>
        <authorList>
            <person name="Gilroy R."/>
            <person name="Ravi A."/>
            <person name="Getino M."/>
            <person name="Pursley I."/>
            <person name="Horton D.L."/>
            <person name="Alikhan N.F."/>
            <person name="Baker D."/>
            <person name="Gharbi K."/>
            <person name="Hall N."/>
            <person name="Watson M."/>
            <person name="Adriaenssens E.M."/>
            <person name="Foster-Nyarko E."/>
            <person name="Jarju S."/>
            <person name="Secka A."/>
            <person name="Antonio M."/>
            <person name="Oren A."/>
            <person name="Chaudhuri R.R."/>
            <person name="La Ragione R."/>
            <person name="Hildebrand F."/>
            <person name="Pallen M.J."/>
        </authorList>
    </citation>
    <scope>NUCLEOTIDE SEQUENCE</scope>
    <source>
        <strain evidence="3">ChiHjej12B11-7776</strain>
    </source>
</reference>
<organism evidence="3 4">
    <name type="scientific">Candidatus Fimimonas merdipullorum</name>
    <dbReference type="NCBI Taxonomy" id="2840822"/>
    <lineage>
        <taxon>Bacteria</taxon>
        <taxon>Pseudomonadati</taxon>
        <taxon>Myxococcota</taxon>
        <taxon>Myxococcia</taxon>
        <taxon>Myxococcales</taxon>
        <taxon>Cystobacterineae</taxon>
        <taxon>Myxococcaceae</taxon>
        <taxon>Myxococcaceae incertae sedis</taxon>
        <taxon>Candidatus Fimimonas</taxon>
    </lineage>
</organism>
<comment type="caution">
    <text evidence="3">The sequence shown here is derived from an EMBL/GenBank/DDBJ whole genome shotgun (WGS) entry which is preliminary data.</text>
</comment>
<dbReference type="PANTHER" id="PTHR43798:SF31">
    <property type="entry name" value="AB HYDROLASE SUPERFAMILY PROTEIN YCLE"/>
    <property type="match status" value="1"/>
</dbReference>
<dbReference type="Pfam" id="PF12697">
    <property type="entry name" value="Abhydrolase_6"/>
    <property type="match status" value="1"/>
</dbReference>
<name>A0A9D1MXD8_9BACT</name>
<evidence type="ECO:0000256" key="1">
    <source>
        <dbReference type="ARBA" id="ARBA00022801"/>
    </source>
</evidence>
<evidence type="ECO:0000259" key="2">
    <source>
        <dbReference type="Pfam" id="PF12697"/>
    </source>
</evidence>
<dbReference type="Gene3D" id="3.40.50.1820">
    <property type="entry name" value="alpha/beta hydrolase"/>
    <property type="match status" value="1"/>
</dbReference>
<dbReference type="Proteomes" id="UP000886852">
    <property type="component" value="Unassembled WGS sequence"/>
</dbReference>
<dbReference type="InterPro" id="IPR000073">
    <property type="entry name" value="AB_hydrolase_1"/>
</dbReference>
<dbReference type="PRINTS" id="PR00111">
    <property type="entry name" value="ABHYDROLASE"/>
</dbReference>
<dbReference type="GO" id="GO:0016020">
    <property type="term" value="C:membrane"/>
    <property type="evidence" value="ECO:0007669"/>
    <property type="project" value="TreeGrafter"/>
</dbReference>
<evidence type="ECO:0000313" key="3">
    <source>
        <dbReference type="EMBL" id="HIU91214.1"/>
    </source>
</evidence>
<dbReference type="GO" id="GO:0016787">
    <property type="term" value="F:hydrolase activity"/>
    <property type="evidence" value="ECO:0007669"/>
    <property type="project" value="UniProtKB-KW"/>
</dbReference>